<sequence length="356" mass="41212">MSLDSVKDLAKEMKRIEERSRGRAVPSFRLIGDRDRNELNYLIEKLRRFVYIADKTPHEPINVYCHHFPLLLLPNKLISRIFSFLSIRDRLNARVNKKLNAIELQSKHFVKFLHMAELPAAYRIKRLSLPKKDNSIYVLYRHHQRILLEGNDSFSSDLISRISQNVTIGKLRILIDIRGVHYREILSLLNKINVDSLVLNVVPYETSSSPITESLLLDLAKSCRELSVECLKPRVDPQFLLSLYKVMMNGTGKLRHYSMRAVGIPWLPFMALVGISSKDGVYYSSTKDIQVFERDEGNGVRIMKCFDKNFELSITRYPKGGKPEVVRSDLELRSHESQESLDSAKKNFVRFSVVME</sequence>
<keyword evidence="2" id="KW-1185">Reference proteome</keyword>
<dbReference type="AlphaFoldDB" id="A0AAN5D958"/>
<evidence type="ECO:0008006" key="3">
    <source>
        <dbReference type="Google" id="ProtNLM"/>
    </source>
</evidence>
<evidence type="ECO:0000313" key="2">
    <source>
        <dbReference type="Proteomes" id="UP001328107"/>
    </source>
</evidence>
<dbReference type="SUPFAM" id="SSF81383">
    <property type="entry name" value="F-box domain"/>
    <property type="match status" value="1"/>
</dbReference>
<evidence type="ECO:0000313" key="1">
    <source>
        <dbReference type="EMBL" id="GMR57774.1"/>
    </source>
</evidence>
<name>A0AAN5D958_9BILA</name>
<reference evidence="2" key="1">
    <citation type="submission" date="2022-10" db="EMBL/GenBank/DDBJ databases">
        <title>Genome assembly of Pristionchus species.</title>
        <authorList>
            <person name="Yoshida K."/>
            <person name="Sommer R.J."/>
        </authorList>
    </citation>
    <scope>NUCLEOTIDE SEQUENCE [LARGE SCALE GENOMIC DNA]</scope>
    <source>
        <strain evidence="2">RS5460</strain>
    </source>
</reference>
<proteinExistence type="predicted"/>
<organism evidence="1 2">
    <name type="scientific">Pristionchus mayeri</name>
    <dbReference type="NCBI Taxonomy" id="1317129"/>
    <lineage>
        <taxon>Eukaryota</taxon>
        <taxon>Metazoa</taxon>
        <taxon>Ecdysozoa</taxon>
        <taxon>Nematoda</taxon>
        <taxon>Chromadorea</taxon>
        <taxon>Rhabditida</taxon>
        <taxon>Rhabditina</taxon>
        <taxon>Diplogasteromorpha</taxon>
        <taxon>Diplogasteroidea</taxon>
        <taxon>Neodiplogasteridae</taxon>
        <taxon>Pristionchus</taxon>
    </lineage>
</organism>
<comment type="caution">
    <text evidence="1">The sequence shown here is derived from an EMBL/GenBank/DDBJ whole genome shotgun (WGS) entry which is preliminary data.</text>
</comment>
<dbReference type="Proteomes" id="UP001328107">
    <property type="component" value="Unassembled WGS sequence"/>
</dbReference>
<dbReference type="CDD" id="cd09917">
    <property type="entry name" value="F-box_SF"/>
    <property type="match status" value="1"/>
</dbReference>
<dbReference type="EMBL" id="BTRK01000006">
    <property type="protein sequence ID" value="GMR57774.1"/>
    <property type="molecule type" value="Genomic_DNA"/>
</dbReference>
<gene>
    <name evidence="1" type="ORF">PMAYCL1PPCAC_27969</name>
</gene>
<dbReference type="InterPro" id="IPR036047">
    <property type="entry name" value="F-box-like_dom_sf"/>
</dbReference>
<protein>
    <recommendedName>
        <fullName evidence="3">F-box domain-containing protein</fullName>
    </recommendedName>
</protein>
<accession>A0AAN5D958</accession>